<dbReference type="GO" id="GO:0009307">
    <property type="term" value="P:DNA restriction-modification system"/>
    <property type="evidence" value="ECO:0007669"/>
    <property type="project" value="InterPro"/>
</dbReference>
<dbReference type="Proteomes" id="UP000264006">
    <property type="component" value="Plasmid pEDY32-46I"/>
</dbReference>
<keyword evidence="2" id="KW-0614">Plasmid</keyword>
<dbReference type="GO" id="GO:0003677">
    <property type="term" value="F:DNA binding"/>
    <property type="evidence" value="ECO:0007669"/>
    <property type="project" value="InterPro"/>
</dbReference>
<proteinExistence type="predicted"/>
<evidence type="ECO:0000313" key="2">
    <source>
        <dbReference type="EMBL" id="AXV10244.1"/>
    </source>
</evidence>
<dbReference type="InterPro" id="IPR011335">
    <property type="entry name" value="Restrct_endonuc-II-like"/>
</dbReference>
<name>A0A346Y6Z7_9ACTN</name>
<dbReference type="KEGG" id="euz:DVS28_b0504"/>
<dbReference type="GO" id="GO:0015666">
    <property type="term" value="F:restriction endodeoxyribonuclease activity"/>
    <property type="evidence" value="ECO:0007669"/>
    <property type="project" value="TreeGrafter"/>
</dbReference>
<evidence type="ECO:0000259" key="1">
    <source>
        <dbReference type="Pfam" id="PF04471"/>
    </source>
</evidence>
<dbReference type="InterPro" id="IPR052906">
    <property type="entry name" value="Type_IV_Methyl-Rstrct_Enzyme"/>
</dbReference>
<protein>
    <recommendedName>
        <fullName evidence="1">Restriction endonuclease type IV Mrr domain-containing protein</fullName>
    </recommendedName>
</protein>
<dbReference type="InterPro" id="IPR007560">
    <property type="entry name" value="Restrct_endonuc_IV_Mrr"/>
</dbReference>
<dbReference type="PANTHER" id="PTHR30015">
    <property type="entry name" value="MRR RESTRICTION SYSTEM PROTEIN"/>
    <property type="match status" value="1"/>
</dbReference>
<keyword evidence="3" id="KW-1185">Reference proteome</keyword>
<sequence>MVVQAKRYAASNKVGSQDVQVLIGSQRIHGAERAMIVTTSGYTAAAVELADEFGDVDLIDGRALGRMAA</sequence>
<reference evidence="2 3" key="1">
    <citation type="submission" date="2018-09" db="EMBL/GenBank/DDBJ databases">
        <title>Complete genome sequence of Euzebya sp. DY32-46 isolated from seawater of Pacific Ocean.</title>
        <authorList>
            <person name="Xu L."/>
            <person name="Wu Y.-H."/>
            <person name="Xu X.-W."/>
        </authorList>
    </citation>
    <scope>NUCLEOTIDE SEQUENCE [LARGE SCALE GENOMIC DNA]</scope>
    <source>
        <strain evidence="2 3">DY32-46</strain>
        <plasmid evidence="3">pedy32-46i</plasmid>
    </source>
</reference>
<dbReference type="EMBL" id="CP031166">
    <property type="protein sequence ID" value="AXV10244.1"/>
    <property type="molecule type" value="Genomic_DNA"/>
</dbReference>
<geneLocation type="plasmid" evidence="3">
    <name>pedy32-46i</name>
</geneLocation>
<dbReference type="SUPFAM" id="SSF52980">
    <property type="entry name" value="Restriction endonuclease-like"/>
    <property type="match status" value="1"/>
</dbReference>
<dbReference type="InterPro" id="IPR011856">
    <property type="entry name" value="tRNA_endonuc-like_dom_sf"/>
</dbReference>
<dbReference type="Gene3D" id="3.40.1350.10">
    <property type="match status" value="1"/>
</dbReference>
<gene>
    <name evidence="2" type="ORF">DVS28_b0504</name>
</gene>
<organism evidence="2 3">
    <name type="scientific">Euzebya pacifica</name>
    <dbReference type="NCBI Taxonomy" id="1608957"/>
    <lineage>
        <taxon>Bacteria</taxon>
        <taxon>Bacillati</taxon>
        <taxon>Actinomycetota</taxon>
        <taxon>Nitriliruptoria</taxon>
        <taxon>Euzebyales</taxon>
    </lineage>
</organism>
<feature type="domain" description="Restriction endonuclease type IV Mrr" evidence="1">
    <location>
        <begin position="2"/>
        <end position="67"/>
    </location>
</feature>
<dbReference type="Pfam" id="PF04471">
    <property type="entry name" value="Mrr_cat"/>
    <property type="match status" value="1"/>
</dbReference>
<dbReference type="PANTHER" id="PTHR30015:SF6">
    <property type="entry name" value="SLL1429 PROTEIN"/>
    <property type="match status" value="1"/>
</dbReference>
<accession>A0A346Y6Z7</accession>
<evidence type="ECO:0000313" key="3">
    <source>
        <dbReference type="Proteomes" id="UP000264006"/>
    </source>
</evidence>
<dbReference type="AlphaFoldDB" id="A0A346Y6Z7"/>